<dbReference type="GO" id="GO:0003700">
    <property type="term" value="F:DNA-binding transcription factor activity"/>
    <property type="evidence" value="ECO:0007669"/>
    <property type="project" value="TreeGrafter"/>
</dbReference>
<dbReference type="Proteomes" id="UP000616839">
    <property type="component" value="Unassembled WGS sequence"/>
</dbReference>
<dbReference type="PANTHER" id="PTHR30055">
    <property type="entry name" value="HTH-TYPE TRANSCRIPTIONAL REGULATOR RUTR"/>
    <property type="match status" value="1"/>
</dbReference>
<proteinExistence type="predicted"/>
<dbReference type="InterPro" id="IPR036271">
    <property type="entry name" value="Tet_transcr_reg_TetR-rel_C_sf"/>
</dbReference>
<sequence>MTETRAGHEGRGAPAGRRSGPGRRPGSPDTRATILAAARGLFAERGFAGTTVRAVAGDAGVDAALVHHYFGTKADLFVAAMEVRVDPRTAVAPVIEGGVDGAGERLVRVLLSVWDDEESRLPLLTLFRGVGDPHGQRLLRDGLMRMVLGPVGSGLGLDQPDRRMALVASQLFGMVAMRYLLVVEPLASMPAEQLVATYAPIIQHYLDAPLP</sequence>
<dbReference type="InterPro" id="IPR009057">
    <property type="entry name" value="Homeodomain-like_sf"/>
</dbReference>
<dbReference type="SUPFAM" id="SSF48498">
    <property type="entry name" value="Tetracyclin repressor-like, C-terminal domain"/>
    <property type="match status" value="1"/>
</dbReference>
<dbReference type="Gene3D" id="1.10.10.60">
    <property type="entry name" value="Homeodomain-like"/>
    <property type="match status" value="1"/>
</dbReference>
<accession>A0A927K7Y9</accession>
<dbReference type="Pfam" id="PF17920">
    <property type="entry name" value="TetR_C_16"/>
    <property type="match status" value="1"/>
</dbReference>
<feature type="region of interest" description="Disordered" evidence="3">
    <location>
        <begin position="1"/>
        <end position="30"/>
    </location>
</feature>
<name>A0A927K7Y9_9ACTN</name>
<comment type="caution">
    <text evidence="5">The sequence shown here is derived from an EMBL/GenBank/DDBJ whole genome shotgun (WGS) entry which is preliminary data.</text>
</comment>
<evidence type="ECO:0000259" key="4">
    <source>
        <dbReference type="PROSITE" id="PS50977"/>
    </source>
</evidence>
<gene>
    <name evidence="5" type="ORF">IE331_14545</name>
</gene>
<dbReference type="InterPro" id="IPR001647">
    <property type="entry name" value="HTH_TetR"/>
</dbReference>
<protein>
    <submittedName>
        <fullName evidence="5">TetR family transcriptional regulator</fullName>
    </submittedName>
</protein>
<evidence type="ECO:0000313" key="6">
    <source>
        <dbReference type="Proteomes" id="UP000616839"/>
    </source>
</evidence>
<dbReference type="Pfam" id="PF00440">
    <property type="entry name" value="TetR_N"/>
    <property type="match status" value="1"/>
</dbReference>
<dbReference type="Gene3D" id="1.10.357.10">
    <property type="entry name" value="Tetracycline Repressor, domain 2"/>
    <property type="match status" value="1"/>
</dbReference>
<dbReference type="InterPro" id="IPR050109">
    <property type="entry name" value="HTH-type_TetR-like_transc_reg"/>
</dbReference>
<evidence type="ECO:0000313" key="5">
    <source>
        <dbReference type="EMBL" id="MBD8870845.1"/>
    </source>
</evidence>
<reference evidence="5" key="1">
    <citation type="submission" date="2020-09" db="EMBL/GenBank/DDBJ databases">
        <title>Nocardioides sp. strain MJB4 16S ribosomal RNA gene Genome sequencing and assembly.</title>
        <authorList>
            <person name="Kim I."/>
        </authorList>
    </citation>
    <scope>NUCLEOTIDE SEQUENCE</scope>
    <source>
        <strain evidence="5">MJB4</strain>
    </source>
</reference>
<dbReference type="PROSITE" id="PS50977">
    <property type="entry name" value="HTH_TETR_2"/>
    <property type="match status" value="1"/>
</dbReference>
<dbReference type="GO" id="GO:0000976">
    <property type="term" value="F:transcription cis-regulatory region binding"/>
    <property type="evidence" value="ECO:0007669"/>
    <property type="project" value="TreeGrafter"/>
</dbReference>
<dbReference type="PRINTS" id="PR00455">
    <property type="entry name" value="HTHTETR"/>
</dbReference>
<dbReference type="RefSeq" id="WP_192144181.1">
    <property type="nucleotide sequence ID" value="NZ_JACYXZ010000004.1"/>
</dbReference>
<evidence type="ECO:0000256" key="1">
    <source>
        <dbReference type="ARBA" id="ARBA00023125"/>
    </source>
</evidence>
<dbReference type="SUPFAM" id="SSF46689">
    <property type="entry name" value="Homeodomain-like"/>
    <property type="match status" value="1"/>
</dbReference>
<feature type="compositionally biased region" description="Basic and acidic residues" evidence="3">
    <location>
        <begin position="1"/>
        <end position="11"/>
    </location>
</feature>
<dbReference type="EMBL" id="JACYXZ010000004">
    <property type="protein sequence ID" value="MBD8870845.1"/>
    <property type="molecule type" value="Genomic_DNA"/>
</dbReference>
<feature type="DNA-binding region" description="H-T-H motif" evidence="2">
    <location>
        <begin position="51"/>
        <end position="70"/>
    </location>
</feature>
<feature type="domain" description="HTH tetR-type" evidence="4">
    <location>
        <begin position="28"/>
        <end position="88"/>
    </location>
</feature>
<evidence type="ECO:0000256" key="3">
    <source>
        <dbReference type="SAM" id="MobiDB-lite"/>
    </source>
</evidence>
<feature type="compositionally biased region" description="Low complexity" evidence="3">
    <location>
        <begin position="12"/>
        <end position="28"/>
    </location>
</feature>
<evidence type="ECO:0000256" key="2">
    <source>
        <dbReference type="PROSITE-ProRule" id="PRU00335"/>
    </source>
</evidence>
<organism evidence="5 6">
    <name type="scientific">Nocardioides donggukensis</name>
    <dbReference type="NCBI Taxonomy" id="2774019"/>
    <lineage>
        <taxon>Bacteria</taxon>
        <taxon>Bacillati</taxon>
        <taxon>Actinomycetota</taxon>
        <taxon>Actinomycetes</taxon>
        <taxon>Propionibacteriales</taxon>
        <taxon>Nocardioidaceae</taxon>
        <taxon>Nocardioides</taxon>
    </lineage>
</organism>
<keyword evidence="1 2" id="KW-0238">DNA-binding</keyword>
<dbReference type="PANTHER" id="PTHR30055:SF235">
    <property type="entry name" value="TRANSCRIPTIONAL REGULATORY PROTEIN"/>
    <property type="match status" value="1"/>
</dbReference>
<keyword evidence="6" id="KW-1185">Reference proteome</keyword>
<dbReference type="InterPro" id="IPR041678">
    <property type="entry name" value="TetR_C_16"/>
</dbReference>
<dbReference type="AlphaFoldDB" id="A0A927K7Y9"/>